<dbReference type="GO" id="GO:0006435">
    <property type="term" value="P:threonyl-tRNA aminoacylation"/>
    <property type="evidence" value="ECO:0007669"/>
    <property type="project" value="UniProtKB-UniRule"/>
</dbReference>
<dbReference type="GO" id="GO:0046872">
    <property type="term" value="F:metal ion binding"/>
    <property type="evidence" value="ECO:0007669"/>
    <property type="project" value="UniProtKB-KW"/>
</dbReference>
<dbReference type="FunFam" id="3.30.980.10:FF:000005">
    <property type="entry name" value="Threonyl-tRNA synthetase, mitochondrial"/>
    <property type="match status" value="1"/>
</dbReference>
<comment type="subcellular location">
    <subcellularLocation>
        <location evidence="13">Cytoplasm</location>
    </subcellularLocation>
</comment>
<organism evidence="16 17">
    <name type="scientific">Bacillus cereus</name>
    <dbReference type="NCBI Taxonomy" id="1396"/>
    <lineage>
        <taxon>Bacteria</taxon>
        <taxon>Bacillati</taxon>
        <taxon>Bacillota</taxon>
        <taxon>Bacilli</taxon>
        <taxon>Bacillales</taxon>
        <taxon>Bacillaceae</taxon>
        <taxon>Bacillus</taxon>
        <taxon>Bacillus cereus group</taxon>
    </lineage>
</organism>
<evidence type="ECO:0000256" key="10">
    <source>
        <dbReference type="ARBA" id="ARBA00022917"/>
    </source>
</evidence>
<evidence type="ECO:0000256" key="7">
    <source>
        <dbReference type="ARBA" id="ARBA00022833"/>
    </source>
</evidence>
<evidence type="ECO:0000256" key="11">
    <source>
        <dbReference type="ARBA" id="ARBA00023146"/>
    </source>
</evidence>
<name>A0A2C1MI15_BACCE</name>
<accession>A0A2C1MI15</accession>
<proteinExistence type="inferred from homology"/>
<dbReference type="GO" id="GO:0000049">
    <property type="term" value="F:tRNA binding"/>
    <property type="evidence" value="ECO:0007669"/>
    <property type="project" value="UniProtKB-KW"/>
</dbReference>
<dbReference type="GO" id="GO:0016740">
    <property type="term" value="F:transferase activity"/>
    <property type="evidence" value="ECO:0007669"/>
    <property type="project" value="UniProtKB-ARBA"/>
</dbReference>
<keyword evidence="4 13" id="KW-0436">Ligase</keyword>
<evidence type="ECO:0000256" key="5">
    <source>
        <dbReference type="ARBA" id="ARBA00022723"/>
    </source>
</evidence>
<evidence type="ECO:0000256" key="9">
    <source>
        <dbReference type="ARBA" id="ARBA00022884"/>
    </source>
</evidence>
<feature type="binding site" evidence="13">
    <location>
        <position position="513"/>
    </location>
    <ligand>
        <name>Zn(2+)</name>
        <dbReference type="ChEBI" id="CHEBI:29105"/>
        <note>catalytic</note>
    </ligand>
</feature>
<feature type="binding site" evidence="13">
    <location>
        <position position="337"/>
    </location>
    <ligand>
        <name>Zn(2+)</name>
        <dbReference type="ChEBI" id="CHEBI:29105"/>
        <note>catalytic</note>
    </ligand>
</feature>
<dbReference type="Pfam" id="PF00587">
    <property type="entry name" value="tRNA-synt_2b"/>
    <property type="match status" value="1"/>
</dbReference>
<keyword evidence="8 13" id="KW-0067">ATP-binding</keyword>
<dbReference type="FunFam" id="3.30.930.10:FF:000002">
    <property type="entry name" value="Threonine--tRNA ligase"/>
    <property type="match status" value="1"/>
</dbReference>
<dbReference type="PANTHER" id="PTHR11451:SF44">
    <property type="entry name" value="THREONINE--TRNA LIGASE, CHLOROPLASTIC_MITOCHONDRIAL 2"/>
    <property type="match status" value="1"/>
</dbReference>
<evidence type="ECO:0000256" key="3">
    <source>
        <dbReference type="ARBA" id="ARBA00022555"/>
    </source>
</evidence>
<dbReference type="InterPro" id="IPR004095">
    <property type="entry name" value="TGS"/>
</dbReference>
<dbReference type="Gene3D" id="3.30.980.10">
    <property type="entry name" value="Threonyl-trna Synthetase, Chain A, domain 2"/>
    <property type="match status" value="1"/>
</dbReference>
<evidence type="ECO:0000256" key="8">
    <source>
        <dbReference type="ARBA" id="ARBA00022840"/>
    </source>
</evidence>
<dbReference type="InterPro" id="IPR012675">
    <property type="entry name" value="Beta-grasp_dom_sf"/>
</dbReference>
<dbReference type="Gene3D" id="3.40.50.800">
    <property type="entry name" value="Anticodon-binding domain"/>
    <property type="match status" value="1"/>
</dbReference>
<feature type="binding site" evidence="13">
    <location>
        <position position="388"/>
    </location>
    <ligand>
        <name>Zn(2+)</name>
        <dbReference type="ChEBI" id="CHEBI:29105"/>
        <note>catalytic</note>
    </ligand>
</feature>
<comment type="caution">
    <text evidence="13">Lacks conserved residue(s) required for the propagation of feature annotation.</text>
</comment>
<dbReference type="GO" id="GO:0005737">
    <property type="term" value="C:cytoplasm"/>
    <property type="evidence" value="ECO:0007669"/>
    <property type="project" value="UniProtKB-SubCell"/>
</dbReference>
<dbReference type="SUPFAM" id="SSF55186">
    <property type="entry name" value="ThrRS/AlaRS common domain"/>
    <property type="match status" value="1"/>
</dbReference>
<evidence type="ECO:0000256" key="4">
    <source>
        <dbReference type="ARBA" id="ARBA00022598"/>
    </source>
</evidence>
<comment type="caution">
    <text evidence="16">The sequence shown here is derived from an EMBL/GenBank/DDBJ whole genome shotgun (WGS) entry which is preliminary data.</text>
</comment>
<keyword evidence="6 13" id="KW-0547">Nucleotide-binding</keyword>
<dbReference type="FunFam" id="3.10.20.30:FF:000005">
    <property type="entry name" value="Threonine--tRNA ligase"/>
    <property type="match status" value="1"/>
</dbReference>
<keyword evidence="2 13" id="KW-0963">Cytoplasm</keyword>
<dbReference type="RefSeq" id="WP_098611878.1">
    <property type="nucleotide sequence ID" value="NZ_NUMH01000032.1"/>
</dbReference>
<evidence type="ECO:0000256" key="2">
    <source>
        <dbReference type="ARBA" id="ARBA00022490"/>
    </source>
</evidence>
<dbReference type="InterPro" id="IPR012676">
    <property type="entry name" value="TGS-like"/>
</dbReference>
<dbReference type="SUPFAM" id="SSF81271">
    <property type="entry name" value="TGS-like"/>
    <property type="match status" value="1"/>
</dbReference>
<dbReference type="PROSITE" id="PS51880">
    <property type="entry name" value="TGS"/>
    <property type="match status" value="1"/>
</dbReference>
<dbReference type="GO" id="GO:0140096">
    <property type="term" value="F:catalytic activity, acting on a protein"/>
    <property type="evidence" value="ECO:0007669"/>
    <property type="project" value="UniProtKB-ARBA"/>
</dbReference>
<feature type="domain" description="Aminoacyl-transfer RNA synthetases class-II family profile" evidence="14">
    <location>
        <begin position="271"/>
        <end position="536"/>
    </location>
</feature>
<dbReference type="EC" id="6.1.1.3" evidence="13"/>
<keyword evidence="3 13" id="KW-0820">tRNA-binding</keyword>
<keyword evidence="10 13" id="KW-0648">Protein biosynthesis</keyword>
<sequence>MKEQMIEIKFPDDSVKEFVNGVTLEEIAASISSSLKKKAVAGKVNHQLYDLRRNIEENAEVEIITIDSNEGVEIARHSAAHILAQAVKRLYGDINLGVGPVIENGFYYDMDLPSSVNVEDLRKIEKEMKKIINENIKIERVEVSREEAAKLFQEIDDSLKLELLEAIPDAESVTLYKQGEFVDLCRGPHLPSTGYLKAFQLTHVSGAYWRGDSNNQVLQRIYGVAYSSQKELEEYLHFVEEAAKRNHRKLGSELELFMFSEEAPGMPFYLPKGQMIRNELEAFLREIQKEYNYQEVRTPFMMNQEVWERSGHWGHYKDNMYFSEVDNKSFALKPMNCPGHMLMFKNKLHSYRELPIRMCEFGQVHRHEFSGALNGLLRVRTFCQDDAHLFVTPKQIEDEIKSVMEQIDYVYKTFGFEYEVELSTRPEDSMGDDKLWEQAEAALENVLQSLNYKYRLNEGDGAFYGPKIDFHIKDALNRSHQCGTIQLDFQMPEKFDLNYIDEKNEKKRPVVIHRAVLGSLDRFLAILIEHFGGAFPAWVAPVQVKVIPVSNAVHEQYANEIAHKLAQAGVRVEEDARDEKLGYKIREAQMQKVPYVLVIGDKEMENGAVNVRKYGEEKSEVVALDVFVASIEEEIKNRKY</sequence>
<comment type="subunit">
    <text evidence="13">Homodimer.</text>
</comment>
<dbReference type="PRINTS" id="PR01047">
    <property type="entry name" value="TRNASYNTHTHR"/>
</dbReference>
<dbReference type="InterPro" id="IPR047246">
    <property type="entry name" value="ThrRS_anticodon"/>
</dbReference>
<dbReference type="FunFam" id="3.30.54.20:FF:000002">
    <property type="entry name" value="Threonine--tRNA ligase"/>
    <property type="match status" value="1"/>
</dbReference>
<keyword evidence="11 13" id="KW-0030">Aminoacyl-tRNA synthetase</keyword>
<dbReference type="InterPro" id="IPR006195">
    <property type="entry name" value="aa-tRNA-synth_II"/>
</dbReference>
<dbReference type="InterPro" id="IPR002320">
    <property type="entry name" value="Thr-tRNA-ligase_IIa"/>
</dbReference>
<dbReference type="FunFam" id="3.40.50.800:FF:000001">
    <property type="entry name" value="Threonine--tRNA ligase"/>
    <property type="match status" value="1"/>
</dbReference>
<dbReference type="Pfam" id="PF07973">
    <property type="entry name" value="tRNA_SAD"/>
    <property type="match status" value="1"/>
</dbReference>
<dbReference type="InterPro" id="IPR033728">
    <property type="entry name" value="ThrRS_core"/>
</dbReference>
<dbReference type="GO" id="GO:0005524">
    <property type="term" value="F:ATP binding"/>
    <property type="evidence" value="ECO:0007669"/>
    <property type="project" value="UniProtKB-UniRule"/>
</dbReference>
<dbReference type="Gene3D" id="3.30.54.20">
    <property type="match status" value="1"/>
</dbReference>
<dbReference type="Proteomes" id="UP000224386">
    <property type="component" value="Unassembled WGS sequence"/>
</dbReference>
<dbReference type="EMBL" id="NVAP01000012">
    <property type="protein sequence ID" value="PFQ49373.1"/>
    <property type="molecule type" value="Genomic_DNA"/>
</dbReference>
<dbReference type="PROSITE" id="PS50862">
    <property type="entry name" value="AA_TRNA_LIGASE_II"/>
    <property type="match status" value="1"/>
</dbReference>
<protein>
    <recommendedName>
        <fullName evidence="13">Threonine--tRNA ligase</fullName>
        <ecNumber evidence="13">6.1.1.3</ecNumber>
    </recommendedName>
    <alternativeName>
        <fullName evidence="13">Threonyl-tRNA synthetase</fullName>
        <shortName evidence="13">ThrRS</shortName>
    </alternativeName>
</protein>
<dbReference type="InterPro" id="IPR018163">
    <property type="entry name" value="Thr/Ala-tRNA-synth_IIc_edit"/>
</dbReference>
<dbReference type="SUPFAM" id="SSF55681">
    <property type="entry name" value="Class II aaRS and biotin synthetases"/>
    <property type="match status" value="1"/>
</dbReference>
<dbReference type="GO" id="GO:0004829">
    <property type="term" value="F:threonine-tRNA ligase activity"/>
    <property type="evidence" value="ECO:0007669"/>
    <property type="project" value="UniProtKB-UniRule"/>
</dbReference>
<dbReference type="Gene3D" id="3.10.20.30">
    <property type="match status" value="1"/>
</dbReference>
<evidence type="ECO:0000256" key="6">
    <source>
        <dbReference type="ARBA" id="ARBA00022741"/>
    </source>
</evidence>
<comment type="similarity">
    <text evidence="1 13">Belongs to the class-II aminoacyl-tRNA synthetase family.</text>
</comment>
<dbReference type="InterPro" id="IPR004154">
    <property type="entry name" value="Anticodon-bd"/>
</dbReference>
<keyword evidence="7 13" id="KW-0862">Zinc</keyword>
<gene>
    <name evidence="13" type="primary">thrS</name>
    <name evidence="16" type="ORF">COK05_06205</name>
</gene>
<keyword evidence="9 13" id="KW-0694">RNA-binding</keyword>
<dbReference type="InterPro" id="IPR002314">
    <property type="entry name" value="aa-tRNA-synt_IIb"/>
</dbReference>
<dbReference type="InterPro" id="IPR012947">
    <property type="entry name" value="tRNA_SAD"/>
</dbReference>
<evidence type="ECO:0000313" key="16">
    <source>
        <dbReference type="EMBL" id="PFQ49373.1"/>
    </source>
</evidence>
<dbReference type="Pfam" id="PF03129">
    <property type="entry name" value="HGTP_anticodon"/>
    <property type="match status" value="1"/>
</dbReference>
<comment type="catalytic activity">
    <reaction evidence="12 13">
        <text>tRNA(Thr) + L-threonine + ATP = L-threonyl-tRNA(Thr) + AMP + diphosphate + H(+)</text>
        <dbReference type="Rhea" id="RHEA:24624"/>
        <dbReference type="Rhea" id="RHEA-COMP:9670"/>
        <dbReference type="Rhea" id="RHEA-COMP:9704"/>
        <dbReference type="ChEBI" id="CHEBI:15378"/>
        <dbReference type="ChEBI" id="CHEBI:30616"/>
        <dbReference type="ChEBI" id="CHEBI:33019"/>
        <dbReference type="ChEBI" id="CHEBI:57926"/>
        <dbReference type="ChEBI" id="CHEBI:78442"/>
        <dbReference type="ChEBI" id="CHEBI:78534"/>
        <dbReference type="ChEBI" id="CHEBI:456215"/>
        <dbReference type="EC" id="6.1.1.3"/>
    </reaction>
</comment>
<dbReference type="InterPro" id="IPR036621">
    <property type="entry name" value="Anticodon-bd_dom_sf"/>
</dbReference>
<dbReference type="AlphaFoldDB" id="A0A2C1MI15"/>
<evidence type="ECO:0000313" key="17">
    <source>
        <dbReference type="Proteomes" id="UP000224386"/>
    </source>
</evidence>
<dbReference type="CDD" id="cd01667">
    <property type="entry name" value="TGS_ThrRS"/>
    <property type="match status" value="1"/>
</dbReference>
<evidence type="ECO:0000256" key="1">
    <source>
        <dbReference type="ARBA" id="ARBA00008226"/>
    </source>
</evidence>
<dbReference type="HAMAP" id="MF_00184">
    <property type="entry name" value="Thr_tRNA_synth"/>
    <property type="match status" value="1"/>
</dbReference>
<keyword evidence="5 13" id="KW-0479">Metal-binding</keyword>
<feature type="domain" description="TGS" evidence="15">
    <location>
        <begin position="4"/>
        <end position="65"/>
    </location>
</feature>
<reference evidence="16 17" key="1">
    <citation type="submission" date="2017-09" db="EMBL/GenBank/DDBJ databases">
        <title>Large-scale bioinformatics analysis of Bacillus genomes uncovers conserved roles of natural products in bacterial physiology.</title>
        <authorList>
            <consortium name="Agbiome Team Llc"/>
            <person name="Bleich R.M."/>
            <person name="Grubbs K.J."/>
            <person name="Santa Maria K.C."/>
            <person name="Allen S.E."/>
            <person name="Farag S."/>
            <person name="Shank E.A."/>
            <person name="Bowers A."/>
        </authorList>
    </citation>
    <scope>NUCLEOTIDE SEQUENCE [LARGE SCALE GENOMIC DNA]</scope>
    <source>
        <strain evidence="16 17">AFS070861</strain>
    </source>
</reference>
<evidence type="ECO:0000256" key="13">
    <source>
        <dbReference type="HAMAP-Rule" id="MF_00184"/>
    </source>
</evidence>
<dbReference type="CDD" id="cd00860">
    <property type="entry name" value="ThrRS_anticodon"/>
    <property type="match status" value="1"/>
</dbReference>
<dbReference type="CDD" id="cd00771">
    <property type="entry name" value="ThrRS_core"/>
    <property type="match status" value="1"/>
</dbReference>
<dbReference type="SMART" id="SM00863">
    <property type="entry name" value="tRNA_SAD"/>
    <property type="match status" value="1"/>
</dbReference>
<comment type="cofactor">
    <cofactor evidence="13">
        <name>Zn(2+)</name>
        <dbReference type="ChEBI" id="CHEBI:29105"/>
    </cofactor>
    <text evidence="13">Binds 1 zinc ion per subunit.</text>
</comment>
<dbReference type="Pfam" id="PF02824">
    <property type="entry name" value="TGS"/>
    <property type="match status" value="1"/>
</dbReference>
<dbReference type="PANTHER" id="PTHR11451">
    <property type="entry name" value="THREONINE-TRNA LIGASE"/>
    <property type="match status" value="1"/>
</dbReference>
<dbReference type="Gene3D" id="3.30.930.10">
    <property type="entry name" value="Bira Bifunctional Protein, Domain 2"/>
    <property type="match status" value="1"/>
</dbReference>
<evidence type="ECO:0000259" key="15">
    <source>
        <dbReference type="PROSITE" id="PS51880"/>
    </source>
</evidence>
<evidence type="ECO:0000256" key="12">
    <source>
        <dbReference type="ARBA" id="ARBA00049515"/>
    </source>
</evidence>
<dbReference type="InterPro" id="IPR045864">
    <property type="entry name" value="aa-tRNA-synth_II/BPL/LPL"/>
</dbReference>
<dbReference type="SUPFAM" id="SSF52954">
    <property type="entry name" value="Class II aaRS ABD-related"/>
    <property type="match status" value="1"/>
</dbReference>
<evidence type="ECO:0000259" key="14">
    <source>
        <dbReference type="PROSITE" id="PS50862"/>
    </source>
</evidence>
<dbReference type="NCBIfam" id="TIGR00418">
    <property type="entry name" value="thrS"/>
    <property type="match status" value="1"/>
</dbReference>